<sequence>MKRFFLFLACCLPLLATAQAKLEPKVAEDFSERVAHYYPVKNDAIMIFLNEQMQRSGAGGLELDKTMTDLQKDPAAMDAALKFLYQYSDCNRQTLISNLRLMQLQSNNVFPLATYVEKKYKGESKQLIDEKAELLKSGVLTNTKAPATPAPPATAAVPVTVPMTTPVQKSTEELETKPVMQATTYSLEDSTDWNVSNIFKINKPAELVAKYGKENIVLRDANDLAGNDIGQAYVVFPDTNNEIEIIFDDSSKIVTFSQVRSKWKTPFGIRVGDPLDKLVKVNGRNFKVNGFDWENGGIVASWEGGAFDGKGVHVLLKANKSGDTKLYNKVSGGQKVNSDNSAMKALDVVVDKVSFVTHQ</sequence>
<keyword evidence="1" id="KW-0732">Signal</keyword>
<keyword evidence="3" id="KW-1185">Reference proteome</keyword>
<feature type="signal peptide" evidence="1">
    <location>
        <begin position="1"/>
        <end position="20"/>
    </location>
</feature>
<evidence type="ECO:0000256" key="1">
    <source>
        <dbReference type="SAM" id="SignalP"/>
    </source>
</evidence>
<evidence type="ECO:0000313" key="2">
    <source>
        <dbReference type="EMBL" id="RAJ10888.1"/>
    </source>
</evidence>
<dbReference type="EMBL" id="QLLL01000001">
    <property type="protein sequence ID" value="RAJ10888.1"/>
    <property type="molecule type" value="Genomic_DNA"/>
</dbReference>
<reference evidence="2 3" key="1">
    <citation type="submission" date="2018-06" db="EMBL/GenBank/DDBJ databases">
        <title>Genomic Encyclopedia of Archaeal and Bacterial Type Strains, Phase II (KMG-II): from individual species to whole genera.</title>
        <authorList>
            <person name="Goeker M."/>
        </authorList>
    </citation>
    <scope>NUCLEOTIDE SEQUENCE [LARGE SCALE GENOMIC DNA]</scope>
    <source>
        <strain evidence="2 3">DSM 23857</strain>
    </source>
</reference>
<dbReference type="Proteomes" id="UP000249547">
    <property type="component" value="Unassembled WGS sequence"/>
</dbReference>
<feature type="chain" id="PRO_5016308670" evidence="1">
    <location>
        <begin position="21"/>
        <end position="359"/>
    </location>
</feature>
<evidence type="ECO:0000313" key="3">
    <source>
        <dbReference type="Proteomes" id="UP000249547"/>
    </source>
</evidence>
<dbReference type="RefSeq" id="WP_148707165.1">
    <property type="nucleotide sequence ID" value="NZ_QLLL01000001.1"/>
</dbReference>
<dbReference type="OrthoDB" id="1144014at2"/>
<comment type="caution">
    <text evidence="2">The sequence shown here is derived from an EMBL/GenBank/DDBJ whole genome shotgun (WGS) entry which is preliminary data.</text>
</comment>
<accession>A0A327R4A7</accession>
<dbReference type="AlphaFoldDB" id="A0A327R4A7"/>
<organism evidence="2 3">
    <name type="scientific">Chitinophaga skermanii</name>
    <dbReference type="NCBI Taxonomy" id="331697"/>
    <lineage>
        <taxon>Bacteria</taxon>
        <taxon>Pseudomonadati</taxon>
        <taxon>Bacteroidota</taxon>
        <taxon>Chitinophagia</taxon>
        <taxon>Chitinophagales</taxon>
        <taxon>Chitinophagaceae</taxon>
        <taxon>Chitinophaga</taxon>
    </lineage>
</organism>
<gene>
    <name evidence="2" type="ORF">LX64_00495</name>
</gene>
<protein>
    <submittedName>
        <fullName evidence="2">Uncharacterized protein</fullName>
    </submittedName>
</protein>
<name>A0A327R4A7_9BACT</name>
<proteinExistence type="predicted"/>